<name>A0A2T5DXA9_VIBSP</name>
<comment type="caution">
    <text evidence="1">The sequence shown here is derived from an EMBL/GenBank/DDBJ whole genome shotgun (WGS) entry which is preliminary data.</text>
</comment>
<dbReference type="AlphaFoldDB" id="A0A2T5DXA9"/>
<organism evidence="1 2">
    <name type="scientific">Vibrio splendidus</name>
    <dbReference type="NCBI Taxonomy" id="29497"/>
    <lineage>
        <taxon>Bacteria</taxon>
        <taxon>Pseudomonadati</taxon>
        <taxon>Pseudomonadota</taxon>
        <taxon>Gammaproteobacteria</taxon>
        <taxon>Vibrionales</taxon>
        <taxon>Vibrionaceae</taxon>
        <taxon>Vibrio</taxon>
    </lineage>
</organism>
<sequence>MLDLFLFYIGVLNMNKRLEKIFNKYIDSFQIVSGINKTSLKQVRLFGNEYSITKWGDQKYRDGVKNVIQCFPNNSSSLIEEYFSSALLQVLLAEDKKEKIIEECTKLIDQVNRNTQMRSVCIPVEGIDLKVDCLDFGFGKLYKSDVGVLPTIIKDNKSLHSYQHGINALENCMCYFEIEDNTDHRKSLESAKSLTQYALNLLNFYIGSTQFRTDPSFNNWHNRIKETECFRKRRIAIYGSESNYSQVYYEFYQNTEPYPDSEYSLEFNLLSSGHDDSQRLNESMDLFTSSSAKATYHLIDNNVKASILSTNIPSLLSCVKQKSEIEKRIFQSINWFGKAINSEVFEEQFLFFAISIESLLVGNEPDSPFANQGSITQKISDRSAFLIGKDFNSRVKIEKDLKKLYGLRSKIVHTGAKVKNTDVIKIECLAKKLILKFSKENYLSHESFIEWIKRAQYGI</sequence>
<gene>
    <name evidence="1" type="ORF">CWO36_24275</name>
</gene>
<reference evidence="1 2" key="1">
    <citation type="submission" date="2017-11" db="EMBL/GenBank/DDBJ databases">
        <title>Population delineation of vibrios coincides with oyster pathogenicity.</title>
        <authorList>
            <person name="Bruto M."/>
            <person name="Labreuche Y."/>
            <person name="James A."/>
            <person name="Piel D."/>
            <person name="Chenivesse S."/>
            <person name="Petton B."/>
            <person name="Polz M.F."/>
            <person name="Le Roux F."/>
        </authorList>
    </citation>
    <scope>NUCLEOTIDE SEQUENCE [LARGE SCALE GENOMIC DNA]</scope>
    <source>
        <strain evidence="1 2">1F_55</strain>
    </source>
</reference>
<dbReference type="Proteomes" id="UP000244080">
    <property type="component" value="Unassembled WGS sequence"/>
</dbReference>
<accession>A0A2T5DXA9</accession>
<protein>
    <submittedName>
        <fullName evidence="1">Uncharacterized protein</fullName>
    </submittedName>
</protein>
<evidence type="ECO:0000313" key="1">
    <source>
        <dbReference type="EMBL" id="PTP11726.1"/>
    </source>
</evidence>
<evidence type="ECO:0000313" key="2">
    <source>
        <dbReference type="Proteomes" id="UP000244080"/>
    </source>
</evidence>
<proteinExistence type="predicted"/>
<dbReference type="EMBL" id="PIGA01000069">
    <property type="protein sequence ID" value="PTP11726.1"/>
    <property type="molecule type" value="Genomic_DNA"/>
</dbReference>